<dbReference type="AlphaFoldDB" id="A0A517YEQ2"/>
<evidence type="ECO:0000313" key="2">
    <source>
        <dbReference type="Proteomes" id="UP000315017"/>
    </source>
</evidence>
<dbReference type="KEGG" id="aagg:ETAA8_37910"/>
<reference evidence="1 2" key="1">
    <citation type="submission" date="2019-02" db="EMBL/GenBank/DDBJ databases">
        <title>Deep-cultivation of Planctomycetes and their phenomic and genomic characterization uncovers novel biology.</title>
        <authorList>
            <person name="Wiegand S."/>
            <person name="Jogler M."/>
            <person name="Boedeker C."/>
            <person name="Pinto D."/>
            <person name="Vollmers J."/>
            <person name="Rivas-Marin E."/>
            <person name="Kohn T."/>
            <person name="Peeters S.H."/>
            <person name="Heuer A."/>
            <person name="Rast P."/>
            <person name="Oberbeckmann S."/>
            <person name="Bunk B."/>
            <person name="Jeske O."/>
            <person name="Meyerdierks A."/>
            <person name="Storesund J.E."/>
            <person name="Kallscheuer N."/>
            <person name="Luecker S."/>
            <person name="Lage O.M."/>
            <person name="Pohl T."/>
            <person name="Merkel B.J."/>
            <person name="Hornburger P."/>
            <person name="Mueller R.-W."/>
            <person name="Bruemmer F."/>
            <person name="Labrenz M."/>
            <person name="Spormann A.M."/>
            <person name="Op den Camp H."/>
            <person name="Overmann J."/>
            <person name="Amann R."/>
            <person name="Jetten M.S.M."/>
            <person name="Mascher T."/>
            <person name="Medema M.H."/>
            <person name="Devos D.P."/>
            <person name="Kaster A.-K."/>
            <person name="Ovreas L."/>
            <person name="Rohde M."/>
            <person name="Galperin M.Y."/>
            <person name="Jogler C."/>
        </authorList>
    </citation>
    <scope>NUCLEOTIDE SEQUENCE [LARGE SCALE GENOMIC DNA]</scope>
    <source>
        <strain evidence="1 2">ETA_A8</strain>
    </source>
</reference>
<sequence>MPIQLTNFPTKPFDEQFAQSSAEVRAYFREAWDIRDRVARFIEENTPPGKLKGRGKTRSGRPSMTKVIIEVMNETGSKKASVYDARQCGNTFSEMDVEEILQLCEDAALLPSRQLFLELMRVPAERRSTFASEVIGDRCSKEEIKLRRHEEFEKKGTTSKTPQAPRSQFELAAQVAKYRARLNFLFGLMSPPSVGGERQLSKLGFAIPSDLDSDIRTVTRGMKSLEAKCLHAVKESSGETKDTSADN</sequence>
<proteinExistence type="predicted"/>
<dbReference type="RefSeq" id="WP_145091385.1">
    <property type="nucleotide sequence ID" value="NZ_CP036274.1"/>
</dbReference>
<organism evidence="1 2">
    <name type="scientific">Anatilimnocola aggregata</name>
    <dbReference type="NCBI Taxonomy" id="2528021"/>
    <lineage>
        <taxon>Bacteria</taxon>
        <taxon>Pseudomonadati</taxon>
        <taxon>Planctomycetota</taxon>
        <taxon>Planctomycetia</taxon>
        <taxon>Pirellulales</taxon>
        <taxon>Pirellulaceae</taxon>
        <taxon>Anatilimnocola</taxon>
    </lineage>
</organism>
<dbReference type="EMBL" id="CP036274">
    <property type="protein sequence ID" value="QDU28688.1"/>
    <property type="molecule type" value="Genomic_DNA"/>
</dbReference>
<keyword evidence="2" id="KW-1185">Reference proteome</keyword>
<name>A0A517YEQ2_9BACT</name>
<gene>
    <name evidence="1" type="ORF">ETAA8_37910</name>
</gene>
<protein>
    <submittedName>
        <fullName evidence="1">Uncharacterized protein</fullName>
    </submittedName>
</protein>
<evidence type="ECO:0000313" key="1">
    <source>
        <dbReference type="EMBL" id="QDU28688.1"/>
    </source>
</evidence>
<dbReference type="Proteomes" id="UP000315017">
    <property type="component" value="Chromosome"/>
</dbReference>
<accession>A0A517YEQ2</accession>